<dbReference type="InterPro" id="IPR036259">
    <property type="entry name" value="MFS_trans_sf"/>
</dbReference>
<feature type="domain" description="Major facilitator superfamily (MFS) profile" evidence="6">
    <location>
        <begin position="40"/>
        <end position="246"/>
    </location>
</feature>
<dbReference type="InterPro" id="IPR011701">
    <property type="entry name" value="MFS"/>
</dbReference>
<evidence type="ECO:0000313" key="7">
    <source>
        <dbReference type="EMBL" id="KPV50052.1"/>
    </source>
</evidence>
<feature type="transmembrane region" description="Helical" evidence="5">
    <location>
        <begin position="201"/>
        <end position="220"/>
    </location>
</feature>
<keyword evidence="2 5" id="KW-0812">Transmembrane</keyword>
<dbReference type="EMBL" id="LJCR01001608">
    <property type="protein sequence ID" value="KPV50052.1"/>
    <property type="molecule type" value="Genomic_DNA"/>
</dbReference>
<dbReference type="GO" id="GO:0005886">
    <property type="term" value="C:plasma membrane"/>
    <property type="evidence" value="ECO:0007669"/>
    <property type="project" value="UniProtKB-SubCell"/>
</dbReference>
<dbReference type="SUPFAM" id="SSF103473">
    <property type="entry name" value="MFS general substrate transporter"/>
    <property type="match status" value="1"/>
</dbReference>
<feature type="non-terminal residue" evidence="7">
    <location>
        <position position="1"/>
    </location>
</feature>
<dbReference type="Pfam" id="PF07690">
    <property type="entry name" value="MFS_1"/>
    <property type="match status" value="1"/>
</dbReference>
<feature type="transmembrane region" description="Helical" evidence="5">
    <location>
        <begin position="131"/>
        <end position="153"/>
    </location>
</feature>
<dbReference type="PROSITE" id="PS50850">
    <property type="entry name" value="MFS"/>
    <property type="match status" value="1"/>
</dbReference>
<evidence type="ECO:0000256" key="4">
    <source>
        <dbReference type="ARBA" id="ARBA00023136"/>
    </source>
</evidence>
<feature type="transmembrane region" description="Helical" evidence="5">
    <location>
        <begin position="75"/>
        <end position="93"/>
    </location>
</feature>
<accession>A0A0P9F162</accession>
<evidence type="ECO:0000256" key="3">
    <source>
        <dbReference type="ARBA" id="ARBA00022989"/>
    </source>
</evidence>
<feature type="transmembrane region" description="Helical" evidence="5">
    <location>
        <begin position="6"/>
        <end position="22"/>
    </location>
</feature>
<keyword evidence="3 5" id="KW-1133">Transmembrane helix</keyword>
<gene>
    <name evidence="7" type="ORF">SE17_29190</name>
</gene>
<reference evidence="7 8" key="1">
    <citation type="submission" date="2015-09" db="EMBL/GenBank/DDBJ databases">
        <title>Draft genome sequence of Kouleothrix aurantiaca JCM 19913.</title>
        <authorList>
            <person name="Hemp J."/>
        </authorList>
    </citation>
    <scope>NUCLEOTIDE SEQUENCE [LARGE SCALE GENOMIC DNA]</scope>
    <source>
        <strain evidence="7 8">COM-B</strain>
    </source>
</reference>
<keyword evidence="8" id="KW-1185">Reference proteome</keyword>
<protein>
    <submittedName>
        <fullName evidence="7">Multidrug transporter</fullName>
    </submittedName>
</protein>
<dbReference type="InterPro" id="IPR020846">
    <property type="entry name" value="MFS_dom"/>
</dbReference>
<dbReference type="Proteomes" id="UP000050509">
    <property type="component" value="Unassembled WGS sequence"/>
</dbReference>
<feature type="transmembrane region" description="Helical" evidence="5">
    <location>
        <begin position="105"/>
        <end position="125"/>
    </location>
</feature>
<evidence type="ECO:0000259" key="6">
    <source>
        <dbReference type="PROSITE" id="PS50850"/>
    </source>
</evidence>
<sequence length="246" mass="25093">LSLNVWPFLLLAAVLVPALWRTERTAADPILRTSLFTRRQIALTAALAAGAGLAEAAIVFVPELVVAAFKVSESRASFMLLPIVLAMAVGSPASGRVLDRAGSRVVVLAGSGLVALGTLLLSMFATSLVMFYVSTVLFGLGLAVLLGAALRYIMLNEAPASERAAAQAILTIFTSVGQLVGGALAGAIAGSRGGGVGGYTASFLIIGLVMVVLTLAALGLKGRAAELAQLAHSTAERGEARRPAQV</sequence>
<feature type="transmembrane region" description="Helical" evidence="5">
    <location>
        <begin position="43"/>
        <end position="69"/>
    </location>
</feature>
<dbReference type="GO" id="GO:0022857">
    <property type="term" value="F:transmembrane transporter activity"/>
    <property type="evidence" value="ECO:0007669"/>
    <property type="project" value="InterPro"/>
</dbReference>
<dbReference type="PANTHER" id="PTHR23501">
    <property type="entry name" value="MAJOR FACILITATOR SUPERFAMILY"/>
    <property type="match status" value="1"/>
</dbReference>
<feature type="transmembrane region" description="Helical" evidence="5">
    <location>
        <begin position="165"/>
        <end position="189"/>
    </location>
</feature>
<comment type="subcellular location">
    <subcellularLocation>
        <location evidence="1">Cell membrane</location>
        <topology evidence="1">Multi-pass membrane protein</topology>
    </subcellularLocation>
</comment>
<evidence type="ECO:0000313" key="8">
    <source>
        <dbReference type="Proteomes" id="UP000050509"/>
    </source>
</evidence>
<evidence type="ECO:0000256" key="2">
    <source>
        <dbReference type="ARBA" id="ARBA00022692"/>
    </source>
</evidence>
<dbReference type="AlphaFoldDB" id="A0A0P9F162"/>
<name>A0A0P9F162_9CHLR</name>
<comment type="caution">
    <text evidence="7">The sequence shown here is derived from an EMBL/GenBank/DDBJ whole genome shotgun (WGS) entry which is preliminary data.</text>
</comment>
<dbReference type="PANTHER" id="PTHR23501:SF190">
    <property type="entry name" value="MAJOR FACILITATOR SUPERFAMILY MFS_1"/>
    <property type="match status" value="1"/>
</dbReference>
<organism evidence="7 8">
    <name type="scientific">Kouleothrix aurantiaca</name>
    <dbReference type="NCBI Taxonomy" id="186479"/>
    <lineage>
        <taxon>Bacteria</taxon>
        <taxon>Bacillati</taxon>
        <taxon>Chloroflexota</taxon>
        <taxon>Chloroflexia</taxon>
        <taxon>Chloroflexales</taxon>
        <taxon>Roseiflexineae</taxon>
        <taxon>Roseiflexaceae</taxon>
        <taxon>Kouleothrix</taxon>
    </lineage>
</organism>
<keyword evidence="4 5" id="KW-0472">Membrane</keyword>
<evidence type="ECO:0000256" key="1">
    <source>
        <dbReference type="ARBA" id="ARBA00004651"/>
    </source>
</evidence>
<evidence type="ECO:0000256" key="5">
    <source>
        <dbReference type="SAM" id="Phobius"/>
    </source>
</evidence>
<dbReference type="Gene3D" id="1.20.1250.20">
    <property type="entry name" value="MFS general substrate transporter like domains"/>
    <property type="match status" value="1"/>
</dbReference>
<proteinExistence type="predicted"/>